<keyword evidence="1" id="KW-0812">Transmembrane</keyword>
<sequence>MTTGQIYALSMPLAVAAMVWLYAIVLRRPWAEPAVERPVQPPSRRDGLRDSLVDRLDRINAEIEGKAHLARQELRQFKNSR</sequence>
<dbReference type="Proteomes" id="UP001314635">
    <property type="component" value="Unassembled WGS sequence"/>
</dbReference>
<evidence type="ECO:0000256" key="1">
    <source>
        <dbReference type="SAM" id="Phobius"/>
    </source>
</evidence>
<feature type="transmembrane region" description="Helical" evidence="1">
    <location>
        <begin position="6"/>
        <end position="25"/>
    </location>
</feature>
<proteinExistence type="predicted"/>
<evidence type="ECO:0000313" key="2">
    <source>
        <dbReference type="EMBL" id="MBR1137995.1"/>
    </source>
</evidence>
<evidence type="ECO:0008006" key="4">
    <source>
        <dbReference type="Google" id="ProtNLM"/>
    </source>
</evidence>
<keyword evidence="1" id="KW-0472">Membrane</keyword>
<gene>
    <name evidence="2" type="ORF">JQ619_19665</name>
</gene>
<dbReference type="RefSeq" id="WP_041750552.1">
    <property type="nucleotide sequence ID" value="NZ_JABFDP010000021.1"/>
</dbReference>
<evidence type="ECO:0000313" key="3">
    <source>
        <dbReference type="Proteomes" id="UP001314635"/>
    </source>
</evidence>
<protein>
    <recommendedName>
        <fullName evidence="4">Phage-shock protein</fullName>
    </recommendedName>
</protein>
<dbReference type="EMBL" id="JAFCLK010000018">
    <property type="protein sequence ID" value="MBR1137995.1"/>
    <property type="molecule type" value="Genomic_DNA"/>
</dbReference>
<comment type="caution">
    <text evidence="2">The sequence shown here is derived from an EMBL/GenBank/DDBJ whole genome shotgun (WGS) entry which is preliminary data.</text>
</comment>
<keyword evidence="3" id="KW-1185">Reference proteome</keyword>
<keyword evidence="1" id="KW-1133">Transmembrane helix</keyword>
<reference evidence="3" key="1">
    <citation type="journal article" date="2021" name="ISME J.">
        <title>Evolutionary origin and ecological implication of a unique nif island in free-living Bradyrhizobium lineages.</title>
        <authorList>
            <person name="Tao J."/>
        </authorList>
    </citation>
    <scope>NUCLEOTIDE SEQUENCE [LARGE SCALE GENOMIC DNA]</scope>
    <source>
        <strain evidence="3">SZCCT0094</strain>
    </source>
</reference>
<organism evidence="2 3">
    <name type="scientific">Bradyrhizobium denitrificans</name>
    <dbReference type="NCBI Taxonomy" id="2734912"/>
    <lineage>
        <taxon>Bacteria</taxon>
        <taxon>Pseudomonadati</taxon>
        <taxon>Pseudomonadota</taxon>
        <taxon>Alphaproteobacteria</taxon>
        <taxon>Hyphomicrobiales</taxon>
        <taxon>Nitrobacteraceae</taxon>
        <taxon>Bradyrhizobium</taxon>
    </lineage>
</organism>
<accession>A0ABS5G9Z7</accession>
<name>A0ABS5G9Z7_9BRAD</name>